<sequence length="290" mass="33417">MNTNELSNHRIYRDADLSVINHTAFIQPCDGCHRGLYEMRVIELYRLNKMMPLYLEYESISLDIVGISATKQELFTLVNKGHELCLAEHEKLIALEAELQRLPRPAATPAPQTIKEAQQARNSQEGERYRLRYASLKNQVKAQQEKLSIRQAILALLAPVIDVLLAVEDVELLELRRSLPKSSLDAKAFKEALLNIECADLAWQKMDKLEHALNNVVKKCTYHPEGRINPLWVNPIDEDKRECAEISRDYYGPDMAFIHPVMSADEYLNYMLPIRHQQRAQRLTLEKNAD</sequence>
<gene>
    <name evidence="2" type="ORF">GNC09_002540</name>
</gene>
<feature type="region of interest" description="Disordered" evidence="1">
    <location>
        <begin position="106"/>
        <end position="125"/>
    </location>
</feature>
<dbReference type="EMBL" id="DAATDB010000015">
    <property type="protein sequence ID" value="HAE8102524.1"/>
    <property type="molecule type" value="Genomic_DNA"/>
</dbReference>
<reference evidence="2" key="1">
    <citation type="journal article" date="2018" name="Genome Biol.">
        <title>SKESA: strategic k-mer extension for scrupulous assemblies.</title>
        <authorList>
            <person name="Souvorov A."/>
            <person name="Agarwala R."/>
            <person name="Lipman D.J."/>
        </authorList>
    </citation>
    <scope>NUCLEOTIDE SEQUENCE</scope>
    <source>
        <strain evidence="2">1363-65</strain>
    </source>
</reference>
<comment type="caution">
    <text evidence="2">The sequence shown here is derived from an EMBL/GenBank/DDBJ whole genome shotgun (WGS) entry which is preliminary data.</text>
</comment>
<organism evidence="2">
    <name type="scientific">Salmonella enterica subsp. indica serovar 45:a:e,n,x</name>
    <dbReference type="NCBI Taxonomy" id="1307500"/>
    <lineage>
        <taxon>Bacteria</taxon>
        <taxon>Pseudomonadati</taxon>
        <taxon>Pseudomonadota</taxon>
        <taxon>Gammaproteobacteria</taxon>
        <taxon>Enterobacterales</taxon>
        <taxon>Enterobacteriaceae</taxon>
        <taxon>Salmonella</taxon>
    </lineage>
</organism>
<evidence type="ECO:0000256" key="1">
    <source>
        <dbReference type="SAM" id="MobiDB-lite"/>
    </source>
</evidence>
<name>A0A737BRB4_SALER</name>
<reference evidence="2" key="2">
    <citation type="submission" date="2018-07" db="EMBL/GenBank/DDBJ databases">
        <authorList>
            <consortium name="NCBI Pathogen Detection Project"/>
        </authorList>
    </citation>
    <scope>NUCLEOTIDE SEQUENCE</scope>
    <source>
        <strain evidence="2">1363-65</strain>
    </source>
</reference>
<accession>A0A737BRB4</accession>
<dbReference type="AlphaFoldDB" id="A0A737BRB4"/>
<protein>
    <submittedName>
        <fullName evidence="2">Uncharacterized protein</fullName>
    </submittedName>
</protein>
<evidence type="ECO:0000313" key="2">
    <source>
        <dbReference type="EMBL" id="HAE8102524.1"/>
    </source>
</evidence>
<proteinExistence type="predicted"/>